<dbReference type="Proteomes" id="UP001642502">
    <property type="component" value="Unassembled WGS sequence"/>
</dbReference>
<dbReference type="InterPro" id="IPR002575">
    <property type="entry name" value="Aminoglycoside_PTrfase"/>
</dbReference>
<dbReference type="Gene3D" id="3.90.1200.10">
    <property type="match status" value="1"/>
</dbReference>
<protein>
    <recommendedName>
        <fullName evidence="1">Aminoglycoside phosphotransferase domain-containing protein</fullName>
    </recommendedName>
</protein>
<gene>
    <name evidence="2" type="ORF">SEPCBS119000_002503</name>
</gene>
<dbReference type="Pfam" id="PF01636">
    <property type="entry name" value="APH"/>
    <property type="match status" value="1"/>
</dbReference>
<proteinExistence type="predicted"/>
<dbReference type="PANTHER" id="PTHR21310">
    <property type="entry name" value="AMINOGLYCOSIDE PHOSPHOTRANSFERASE-RELATED-RELATED"/>
    <property type="match status" value="1"/>
</dbReference>
<organism evidence="2 3">
    <name type="scientific">Sporothrix epigloea</name>
    <dbReference type="NCBI Taxonomy" id="1892477"/>
    <lineage>
        <taxon>Eukaryota</taxon>
        <taxon>Fungi</taxon>
        <taxon>Dikarya</taxon>
        <taxon>Ascomycota</taxon>
        <taxon>Pezizomycotina</taxon>
        <taxon>Sordariomycetes</taxon>
        <taxon>Sordariomycetidae</taxon>
        <taxon>Ophiostomatales</taxon>
        <taxon>Ophiostomataceae</taxon>
        <taxon>Sporothrix</taxon>
    </lineage>
</organism>
<evidence type="ECO:0000313" key="3">
    <source>
        <dbReference type="Proteomes" id="UP001642502"/>
    </source>
</evidence>
<accession>A0ABP0DGI2</accession>
<sequence length="186" mass="21531">MDRVAGQTLDKLWNGLSAAQKLEIVQQLKESIDAIRSLSDSEFSDSIANTKPRGFLFDFDEPIDGPSDTEEPLVNGLVDMHLAEDPERRQYEAGYDRKSLMKKLKGDGRLFFTHCDLHLKKIMLQPDGRIAIIDWAAAGWYPVYWEYVAAIGARVGWNKDWYSHINLFLDEYPNHYLWMNGLLMYR</sequence>
<dbReference type="InterPro" id="IPR011009">
    <property type="entry name" value="Kinase-like_dom_sf"/>
</dbReference>
<dbReference type="EMBL" id="CAWUON010000026">
    <property type="protein sequence ID" value="CAK7267349.1"/>
    <property type="molecule type" value="Genomic_DNA"/>
</dbReference>
<evidence type="ECO:0000313" key="2">
    <source>
        <dbReference type="EMBL" id="CAK7267349.1"/>
    </source>
</evidence>
<dbReference type="PANTHER" id="PTHR21310:SF15">
    <property type="entry name" value="AMINOGLYCOSIDE PHOSPHOTRANSFERASE DOMAIN-CONTAINING PROTEIN"/>
    <property type="match status" value="1"/>
</dbReference>
<comment type="caution">
    <text evidence="2">The sequence shown here is derived from an EMBL/GenBank/DDBJ whole genome shotgun (WGS) entry which is preliminary data.</text>
</comment>
<evidence type="ECO:0000259" key="1">
    <source>
        <dbReference type="Pfam" id="PF01636"/>
    </source>
</evidence>
<reference evidence="2 3" key="1">
    <citation type="submission" date="2024-01" db="EMBL/GenBank/DDBJ databases">
        <authorList>
            <person name="Allen C."/>
            <person name="Tagirdzhanova G."/>
        </authorList>
    </citation>
    <scope>NUCLEOTIDE SEQUENCE [LARGE SCALE GENOMIC DNA]</scope>
    <source>
        <strain evidence="2 3">CBS 119000</strain>
    </source>
</reference>
<dbReference type="SUPFAM" id="SSF56112">
    <property type="entry name" value="Protein kinase-like (PK-like)"/>
    <property type="match status" value="1"/>
</dbReference>
<name>A0ABP0DGI2_9PEZI</name>
<dbReference type="InterPro" id="IPR051678">
    <property type="entry name" value="AGP_Transferase"/>
</dbReference>
<keyword evidence="3" id="KW-1185">Reference proteome</keyword>
<feature type="domain" description="Aminoglycoside phosphotransferase" evidence="1">
    <location>
        <begin position="1"/>
        <end position="151"/>
    </location>
</feature>